<dbReference type="InterPro" id="IPR045864">
    <property type="entry name" value="aa-tRNA-synth_II/BPL/LPL"/>
</dbReference>
<dbReference type="PANTHER" id="PTHR12835">
    <property type="entry name" value="BIOTIN PROTEIN LIGASE"/>
    <property type="match status" value="1"/>
</dbReference>
<evidence type="ECO:0000313" key="3">
    <source>
        <dbReference type="Proteomes" id="UP000653002"/>
    </source>
</evidence>
<name>A0A8I0H5N7_XANCI</name>
<dbReference type="Gene3D" id="3.30.930.10">
    <property type="entry name" value="Bira Bifunctional Protein, Domain 2"/>
    <property type="match status" value="1"/>
</dbReference>
<organism evidence="2 3">
    <name type="scientific">Xanthomonas citri pv. citri</name>
    <dbReference type="NCBI Taxonomy" id="611301"/>
    <lineage>
        <taxon>Bacteria</taxon>
        <taxon>Pseudomonadati</taxon>
        <taxon>Pseudomonadota</taxon>
        <taxon>Gammaproteobacteria</taxon>
        <taxon>Lysobacterales</taxon>
        <taxon>Lysobacteraceae</taxon>
        <taxon>Xanthomonas</taxon>
    </lineage>
</organism>
<gene>
    <name evidence="2" type="ORF">GUH15_12960</name>
</gene>
<dbReference type="Proteomes" id="UP000653002">
    <property type="component" value="Unassembled WGS sequence"/>
</dbReference>
<comment type="caution">
    <text evidence="2">The sequence shown here is derived from an EMBL/GenBank/DDBJ whole genome shotgun (WGS) entry which is preliminary data.</text>
</comment>
<evidence type="ECO:0000313" key="2">
    <source>
        <dbReference type="EMBL" id="MBD4336950.1"/>
    </source>
</evidence>
<dbReference type="SUPFAM" id="SSF55681">
    <property type="entry name" value="Class II aaRS and biotin synthetases"/>
    <property type="match status" value="1"/>
</dbReference>
<accession>A0A8I0H5N7</accession>
<dbReference type="Pfam" id="PF03099">
    <property type="entry name" value="BPL_LplA_LipB"/>
    <property type="match status" value="1"/>
</dbReference>
<dbReference type="GO" id="GO:0005737">
    <property type="term" value="C:cytoplasm"/>
    <property type="evidence" value="ECO:0007669"/>
    <property type="project" value="TreeGrafter"/>
</dbReference>
<reference evidence="2" key="1">
    <citation type="submission" date="2020-01" db="EMBL/GenBank/DDBJ databases">
        <authorList>
            <person name="Richard D."/>
        </authorList>
    </citation>
    <scope>NUCLEOTIDE SEQUENCE</scope>
    <source>
        <strain evidence="2">JP541</strain>
    </source>
</reference>
<feature type="non-terminal residue" evidence="2">
    <location>
        <position position="79"/>
    </location>
</feature>
<dbReference type="InterPro" id="IPR004143">
    <property type="entry name" value="BPL_LPL_catalytic"/>
</dbReference>
<proteinExistence type="predicted"/>
<dbReference type="GO" id="GO:0004077">
    <property type="term" value="F:biotin--[biotin carboxyl-carrier protein] ligase activity"/>
    <property type="evidence" value="ECO:0007669"/>
    <property type="project" value="TreeGrafter"/>
</dbReference>
<sequence>APAGQAILMSVLLRPKLPPKNAPLITLATAMAMAHAVREVAGIDAQIKWPNDLVFSGKKLCGILLEISADLDQIEYVVV</sequence>
<keyword evidence="2" id="KW-0436">Ligase</keyword>
<evidence type="ECO:0000259" key="1">
    <source>
        <dbReference type="PROSITE" id="PS51733"/>
    </source>
</evidence>
<dbReference type="PANTHER" id="PTHR12835:SF5">
    <property type="entry name" value="BIOTIN--PROTEIN LIGASE"/>
    <property type="match status" value="1"/>
</dbReference>
<feature type="non-terminal residue" evidence="2">
    <location>
        <position position="1"/>
    </location>
</feature>
<protein>
    <submittedName>
        <fullName evidence="2">Biotin--[acetyl-CoA-carboxylase] ligase</fullName>
    </submittedName>
</protein>
<dbReference type="EMBL" id="JAABFR010001007">
    <property type="protein sequence ID" value="MBD4336950.1"/>
    <property type="molecule type" value="Genomic_DNA"/>
</dbReference>
<dbReference type="PROSITE" id="PS51733">
    <property type="entry name" value="BPL_LPL_CATALYTIC"/>
    <property type="match status" value="1"/>
</dbReference>
<feature type="domain" description="BPL/LPL catalytic" evidence="1">
    <location>
        <begin position="1"/>
        <end position="79"/>
    </location>
</feature>
<dbReference type="AlphaFoldDB" id="A0A8I0H5N7"/>